<dbReference type="Pfam" id="PF03401">
    <property type="entry name" value="TctC"/>
    <property type="match status" value="1"/>
</dbReference>
<feature type="chain" id="PRO_5010720742" evidence="2">
    <location>
        <begin position="31"/>
        <end position="330"/>
    </location>
</feature>
<reference evidence="3 4" key="1">
    <citation type="submission" date="2017-04" db="EMBL/GenBank/DDBJ databases">
        <authorList>
            <person name="Afonso C.L."/>
            <person name="Miller P.J."/>
            <person name="Scott M.A."/>
            <person name="Spackman E."/>
            <person name="Goraichik I."/>
            <person name="Dimitrov K.M."/>
            <person name="Suarez D.L."/>
            <person name="Swayne D.E."/>
        </authorList>
    </citation>
    <scope>NUCLEOTIDE SEQUENCE [LARGE SCALE GENOMIC DNA]</scope>
    <source>
        <strain evidence="3 4">VK13</strain>
    </source>
</reference>
<dbReference type="Proteomes" id="UP000192708">
    <property type="component" value="Unassembled WGS sequence"/>
</dbReference>
<gene>
    <name evidence="3" type="ORF">SAMN06296008_104127</name>
</gene>
<dbReference type="PIRSF" id="PIRSF017082">
    <property type="entry name" value="YflP"/>
    <property type="match status" value="1"/>
</dbReference>
<keyword evidence="4" id="KW-1185">Reference proteome</keyword>
<evidence type="ECO:0000256" key="1">
    <source>
        <dbReference type="ARBA" id="ARBA00006987"/>
    </source>
</evidence>
<organism evidence="3 4">
    <name type="scientific">Polynucleobacter kasalickyi</name>
    <dbReference type="NCBI Taxonomy" id="1938817"/>
    <lineage>
        <taxon>Bacteria</taxon>
        <taxon>Pseudomonadati</taxon>
        <taxon>Pseudomonadota</taxon>
        <taxon>Betaproteobacteria</taxon>
        <taxon>Burkholderiales</taxon>
        <taxon>Burkholderiaceae</taxon>
        <taxon>Polynucleobacter</taxon>
    </lineage>
</organism>
<comment type="similarity">
    <text evidence="1">Belongs to the UPF0065 (bug) family.</text>
</comment>
<feature type="signal peptide" evidence="2">
    <location>
        <begin position="1"/>
        <end position="30"/>
    </location>
</feature>
<keyword evidence="2" id="KW-0732">Signal</keyword>
<evidence type="ECO:0000313" key="4">
    <source>
        <dbReference type="Proteomes" id="UP000192708"/>
    </source>
</evidence>
<dbReference type="InterPro" id="IPR005064">
    <property type="entry name" value="BUG"/>
</dbReference>
<evidence type="ECO:0000313" key="3">
    <source>
        <dbReference type="EMBL" id="SMC43695.1"/>
    </source>
</evidence>
<dbReference type="OrthoDB" id="8678477at2"/>
<accession>A0A1W1Z5J2</accession>
<protein>
    <submittedName>
        <fullName evidence="3">Tripartite-type tricarboxylate transporter, receptor component TctC</fullName>
    </submittedName>
</protein>
<sequence length="330" mass="35818">MLQNFTSHRRLTFFFLLQCTSLLFVASAPAEEPPWPSRTVKIIGPAAGSGADLTVRIVAKYLSKLWQQPVIVENKPGAGGSIGTAFVAKSEPDGYTLLIQSASYAANPSIYKKLPYDPGKNFIDIDILGMTPYALVTNAEYPIKTVKDLEAMAKVKQSSMAFASAGVGSSTHLAAEYFNQTIGVKLLHVPYKGSPDAIADVMAGRSTFYMAPVDAAMGMIKSGRLRVLGMTSKNRLEIMPEIPTIAEQGYPNFEINLWVGLWAPTGTPAPIIEKINRDVGLAMQDAEVKDSFQKAGIQSRHMTLDQVKQFVKADIVKYQKIAASAGIEPQ</sequence>
<dbReference type="RefSeq" id="WP_084283092.1">
    <property type="nucleotide sequence ID" value="NZ_FWXJ01000004.1"/>
</dbReference>
<dbReference type="Gene3D" id="3.40.190.150">
    <property type="entry name" value="Bordetella uptake gene, domain 1"/>
    <property type="match status" value="1"/>
</dbReference>
<dbReference type="InterPro" id="IPR042100">
    <property type="entry name" value="Bug_dom1"/>
</dbReference>
<name>A0A1W1Z5J2_9BURK</name>
<dbReference type="AlphaFoldDB" id="A0A1W1Z5J2"/>
<dbReference type="STRING" id="1938817.SAMN06296008_104127"/>
<dbReference type="Gene3D" id="3.40.190.10">
    <property type="entry name" value="Periplasmic binding protein-like II"/>
    <property type="match status" value="1"/>
</dbReference>
<proteinExistence type="inferred from homology"/>
<dbReference type="PANTHER" id="PTHR42928">
    <property type="entry name" value="TRICARBOXYLATE-BINDING PROTEIN"/>
    <property type="match status" value="1"/>
</dbReference>
<dbReference type="CDD" id="cd13578">
    <property type="entry name" value="PBP2_Bug27"/>
    <property type="match status" value="1"/>
</dbReference>
<evidence type="ECO:0000256" key="2">
    <source>
        <dbReference type="SAM" id="SignalP"/>
    </source>
</evidence>
<dbReference type="EMBL" id="FWXJ01000004">
    <property type="protein sequence ID" value="SMC43695.1"/>
    <property type="molecule type" value="Genomic_DNA"/>
</dbReference>
<keyword evidence="3" id="KW-0675">Receptor</keyword>
<dbReference type="PANTHER" id="PTHR42928:SF5">
    <property type="entry name" value="BLR1237 PROTEIN"/>
    <property type="match status" value="1"/>
</dbReference>
<dbReference type="SUPFAM" id="SSF53850">
    <property type="entry name" value="Periplasmic binding protein-like II"/>
    <property type="match status" value="1"/>
</dbReference>